<keyword evidence="4" id="KW-1185">Reference proteome</keyword>
<dbReference type="Gene3D" id="3.20.20.80">
    <property type="entry name" value="Glycosidases"/>
    <property type="match status" value="1"/>
</dbReference>
<dbReference type="GO" id="GO:0016998">
    <property type="term" value="P:cell wall macromolecule catabolic process"/>
    <property type="evidence" value="ECO:0007669"/>
    <property type="project" value="InterPro"/>
</dbReference>
<dbReference type="KEGG" id="egm:AYC65_12330"/>
<dbReference type="OrthoDB" id="9798192at2"/>
<dbReference type="Pfam" id="PF01183">
    <property type="entry name" value="Glyco_hydro_25"/>
    <property type="match status" value="1"/>
</dbReference>
<dbReference type="EMBL" id="CP067018">
    <property type="protein sequence ID" value="QQN59414.1"/>
    <property type="molecule type" value="Genomic_DNA"/>
</dbReference>
<gene>
    <name evidence="3" type="ORF">I6H88_02180</name>
</gene>
<dbReference type="InterPro" id="IPR002053">
    <property type="entry name" value="Glyco_hydro_25"/>
</dbReference>
<reference evidence="3 4" key="1">
    <citation type="submission" date="2020-12" db="EMBL/GenBank/DDBJ databases">
        <title>FDA dAtabase for Regulatory Grade micrObial Sequences (FDA-ARGOS): Supporting development and validation of Infectious Disease Dx tests.</title>
        <authorList>
            <person name="Kerrigan L."/>
            <person name="Long C."/>
            <person name="Tallon L."/>
            <person name="Sadzewicz L."/>
            <person name="Zhao X."/>
            <person name="Boylan J."/>
            <person name="Ott S."/>
            <person name="Bowen H."/>
            <person name="Vavikolanu K."/>
            <person name="Mehta A."/>
            <person name="Aluvathingal J."/>
            <person name="Nadendla S."/>
            <person name="Yan Y."/>
            <person name="Sichtig H."/>
        </authorList>
    </citation>
    <scope>NUCLEOTIDE SEQUENCE [LARGE SCALE GENOMIC DNA]</scope>
    <source>
        <strain evidence="3 4">FDAARGOS_1031</strain>
    </source>
</reference>
<dbReference type="InterPro" id="IPR017853">
    <property type="entry name" value="GH"/>
</dbReference>
<comment type="similarity">
    <text evidence="1">Belongs to the glycosyl hydrolase 25 family.</text>
</comment>
<keyword evidence="2" id="KW-0472">Membrane</keyword>
<dbReference type="RefSeq" id="WP_059333902.1">
    <property type="nucleotide sequence ID" value="NZ_CAJJUP010000002.1"/>
</dbReference>
<evidence type="ECO:0008006" key="5">
    <source>
        <dbReference type="Google" id="ProtNLM"/>
    </source>
</evidence>
<accession>A0A7T7V0D8</accession>
<keyword evidence="2" id="KW-1133">Transmembrane helix</keyword>
<dbReference type="GO" id="GO:0009253">
    <property type="term" value="P:peptidoglycan catabolic process"/>
    <property type="evidence" value="ECO:0007669"/>
    <property type="project" value="InterPro"/>
</dbReference>
<feature type="transmembrane region" description="Helical" evidence="2">
    <location>
        <begin position="7"/>
        <end position="27"/>
    </location>
</feature>
<evidence type="ECO:0000313" key="4">
    <source>
        <dbReference type="Proteomes" id="UP000595426"/>
    </source>
</evidence>
<dbReference type="GO" id="GO:0016052">
    <property type="term" value="P:carbohydrate catabolic process"/>
    <property type="evidence" value="ECO:0007669"/>
    <property type="project" value="TreeGrafter"/>
</dbReference>
<dbReference type="AlphaFoldDB" id="A0A7T7V0D8"/>
<dbReference type="PANTHER" id="PTHR34135">
    <property type="entry name" value="LYSOZYME"/>
    <property type="match status" value="1"/>
</dbReference>
<dbReference type="Proteomes" id="UP000595426">
    <property type="component" value="Chromosome"/>
</dbReference>
<dbReference type="PROSITE" id="PS51904">
    <property type="entry name" value="GLYCOSYL_HYDROL_F25_2"/>
    <property type="match status" value="1"/>
</dbReference>
<evidence type="ECO:0000256" key="2">
    <source>
        <dbReference type="SAM" id="Phobius"/>
    </source>
</evidence>
<evidence type="ECO:0000256" key="1">
    <source>
        <dbReference type="ARBA" id="ARBA00010646"/>
    </source>
</evidence>
<protein>
    <recommendedName>
        <fullName evidence="5">Glycoside hydrolase</fullName>
    </recommendedName>
</protein>
<organism evidence="3 4">
    <name type="scientific">Elizabethkingia bruuniana</name>
    <dbReference type="NCBI Taxonomy" id="1756149"/>
    <lineage>
        <taxon>Bacteria</taxon>
        <taxon>Pseudomonadati</taxon>
        <taxon>Bacteroidota</taxon>
        <taxon>Flavobacteriia</taxon>
        <taxon>Flavobacteriales</taxon>
        <taxon>Weeksellaceae</taxon>
        <taxon>Elizabethkingia</taxon>
    </lineage>
</organism>
<evidence type="ECO:0000313" key="3">
    <source>
        <dbReference type="EMBL" id="QQN59414.1"/>
    </source>
</evidence>
<name>A0A7T7V0D8_9FLAO</name>
<dbReference type="GO" id="GO:0003796">
    <property type="term" value="F:lysozyme activity"/>
    <property type="evidence" value="ECO:0007669"/>
    <property type="project" value="InterPro"/>
</dbReference>
<proteinExistence type="inferred from homology"/>
<sequence>MNIISRIVLGLLIFNILALTVVTYKVIKSDNKKENINFIASGKTNSFTPNNSNIKAKQAIDYKDSIYSNTIQNTSLVGIDISHWNGNIIEDLPKIDKLNFVICKSTQGERDIDPDFIKNWKFLTVNNITKGAYHFYMYTQDPVQQASHFYNTVGATKSPDFPLIIDIEELSLPKKYIDNKRLKNDLLKFLQWIENKTNTTPIIYSDYYFLSKYLNDKAFSKYPLWLAEYSHNPKPLIPEAWKESGCMIWQKTDNYHINSSETDLDVYFK</sequence>
<dbReference type="SUPFAM" id="SSF51445">
    <property type="entry name" value="(Trans)glycosidases"/>
    <property type="match status" value="1"/>
</dbReference>
<dbReference type="PANTHER" id="PTHR34135:SF2">
    <property type="entry name" value="LYSOZYME"/>
    <property type="match status" value="1"/>
</dbReference>
<keyword evidence="2" id="KW-0812">Transmembrane</keyword>
<dbReference type="GeneID" id="93133697"/>